<comment type="caution">
    <text evidence="5">The sequence shown here is derived from an EMBL/GenBank/DDBJ whole genome shotgun (WGS) entry which is preliminary data.</text>
</comment>
<keyword evidence="1" id="KW-0547">Nucleotide-binding</keyword>
<dbReference type="GO" id="GO:0005524">
    <property type="term" value="F:ATP binding"/>
    <property type="evidence" value="ECO:0007669"/>
    <property type="project" value="UniProtKB-KW"/>
</dbReference>
<dbReference type="Proteomes" id="UP000178873">
    <property type="component" value="Unassembled WGS sequence"/>
</dbReference>
<feature type="domain" description="Primosomal protein N' 3' DNA-binding" evidence="4">
    <location>
        <begin position="16"/>
        <end position="105"/>
    </location>
</feature>
<evidence type="ECO:0000256" key="2">
    <source>
        <dbReference type="ARBA" id="ARBA00022840"/>
    </source>
</evidence>
<sequence>MKLVSVLPLDKTVRAETLTYFSALEVAEGDLVAIPFRKKILHALVTSVQDARAEKASIKSSKIGLRKISRIIRHHPFPDALIVAARRTAEFYATDTGSVLSAVIPTGIYKSGMTQDPIRPRANNETLVIQTDDEDRYTQYRTLVREAFHRNESILILVPTIQDAQTTHAAISKGIETYALVLHSDISSRELSKELKKIQEENHPLLVISTPGFFAGMPPRTSILIIEQEHATAYKQMMRPFIDFRFFAEQFAREAKITLVRADALLSVETIQQLEAETYHELIPLKWRSASKASSKLVDMAAYKPNLRGHIRSISAELEALVAHTRSTSDHLFIFAGRKGLAPLTICGDCGTLLTCDRCKSPLILHKAGTNRKYICRRCGKEKDAHVRCTHCTSWKLVPLGIGTELIEEELQKLFPKLSLFRVDHQTVTRRKQVRELVHSFYETPGSVLVGTEFAIPYLDKPIGNVAVASIDELFSIPDFRIHERIIYRLLALRSLAERIFLIQTRHKEHPLISAVLGGNISSFYQEELSMRKALSYPPFSVLIKLTVLKQKRADLDALIQAIAPYECELFPMSIVRKGKIFTSGIVKIPRKNWPDQRMQQILRAAPLSIEIAIDPDTLL</sequence>
<reference evidence="5 6" key="1">
    <citation type="journal article" date="2016" name="Nat. Commun.">
        <title>Thousands of microbial genomes shed light on interconnected biogeochemical processes in an aquifer system.</title>
        <authorList>
            <person name="Anantharaman K."/>
            <person name="Brown C.T."/>
            <person name="Hug L.A."/>
            <person name="Sharon I."/>
            <person name="Castelle C.J."/>
            <person name="Probst A.J."/>
            <person name="Thomas B.C."/>
            <person name="Singh A."/>
            <person name="Wilkins M.J."/>
            <person name="Karaoz U."/>
            <person name="Brodie E.L."/>
            <person name="Williams K.H."/>
            <person name="Hubbard S.S."/>
            <person name="Banfield J.F."/>
        </authorList>
    </citation>
    <scope>NUCLEOTIDE SEQUENCE [LARGE SCALE GENOMIC DNA]</scope>
</reference>
<dbReference type="GO" id="GO:0006270">
    <property type="term" value="P:DNA replication initiation"/>
    <property type="evidence" value="ECO:0007669"/>
    <property type="project" value="TreeGrafter"/>
</dbReference>
<name>A0A1G2M3Q7_9BACT</name>
<evidence type="ECO:0000259" key="4">
    <source>
        <dbReference type="Pfam" id="PF17764"/>
    </source>
</evidence>
<evidence type="ECO:0000256" key="1">
    <source>
        <dbReference type="ARBA" id="ARBA00022741"/>
    </source>
</evidence>
<dbReference type="GO" id="GO:0006302">
    <property type="term" value="P:double-strand break repair"/>
    <property type="evidence" value="ECO:0007669"/>
    <property type="project" value="TreeGrafter"/>
</dbReference>
<keyword evidence="3" id="KW-0238">DNA-binding</keyword>
<organism evidence="5 6">
    <name type="scientific">Candidatus Taylorbacteria bacterium RIFCSPHIGHO2_01_FULL_46_22b</name>
    <dbReference type="NCBI Taxonomy" id="1802301"/>
    <lineage>
        <taxon>Bacteria</taxon>
        <taxon>Candidatus Tayloriibacteriota</taxon>
    </lineage>
</organism>
<dbReference type="GO" id="GO:0043138">
    <property type="term" value="F:3'-5' DNA helicase activity"/>
    <property type="evidence" value="ECO:0007669"/>
    <property type="project" value="TreeGrafter"/>
</dbReference>
<dbReference type="Pfam" id="PF17764">
    <property type="entry name" value="PriA_3primeBD"/>
    <property type="match status" value="1"/>
</dbReference>
<dbReference type="SUPFAM" id="SSF52540">
    <property type="entry name" value="P-loop containing nucleoside triphosphate hydrolases"/>
    <property type="match status" value="1"/>
</dbReference>
<accession>A0A1G2M3Q7</accession>
<keyword evidence="2" id="KW-0067">ATP-binding</keyword>
<evidence type="ECO:0000313" key="6">
    <source>
        <dbReference type="Proteomes" id="UP000178873"/>
    </source>
</evidence>
<dbReference type="GO" id="GO:0003677">
    <property type="term" value="F:DNA binding"/>
    <property type="evidence" value="ECO:0007669"/>
    <property type="project" value="UniProtKB-KW"/>
</dbReference>
<dbReference type="GO" id="GO:0006310">
    <property type="term" value="P:DNA recombination"/>
    <property type="evidence" value="ECO:0007669"/>
    <property type="project" value="TreeGrafter"/>
</dbReference>
<evidence type="ECO:0000313" key="5">
    <source>
        <dbReference type="EMBL" id="OHA18546.1"/>
    </source>
</evidence>
<dbReference type="PANTHER" id="PTHR30580">
    <property type="entry name" value="PRIMOSOMAL PROTEIN N"/>
    <property type="match status" value="1"/>
</dbReference>
<dbReference type="PANTHER" id="PTHR30580:SF0">
    <property type="entry name" value="PRIMOSOMAL PROTEIN N"/>
    <property type="match status" value="1"/>
</dbReference>
<evidence type="ECO:0000256" key="3">
    <source>
        <dbReference type="ARBA" id="ARBA00023125"/>
    </source>
</evidence>
<proteinExistence type="predicted"/>
<dbReference type="AlphaFoldDB" id="A0A1G2M3Q7"/>
<protein>
    <recommendedName>
        <fullName evidence="4">Primosomal protein N' 3' DNA-binding domain-containing protein</fullName>
    </recommendedName>
</protein>
<dbReference type="STRING" id="1802301.A2664_02820"/>
<dbReference type="Gene3D" id="3.40.1440.60">
    <property type="entry name" value="PriA, 3(prime) DNA-binding domain"/>
    <property type="match status" value="1"/>
</dbReference>
<dbReference type="InterPro" id="IPR041222">
    <property type="entry name" value="PriA_3primeBD"/>
</dbReference>
<dbReference type="Gene3D" id="3.40.50.300">
    <property type="entry name" value="P-loop containing nucleotide triphosphate hydrolases"/>
    <property type="match status" value="1"/>
</dbReference>
<dbReference type="InterPro" id="IPR042115">
    <property type="entry name" value="PriA_3primeBD_sf"/>
</dbReference>
<gene>
    <name evidence="5" type="ORF">A2664_02820</name>
</gene>
<dbReference type="InterPro" id="IPR027417">
    <property type="entry name" value="P-loop_NTPase"/>
</dbReference>
<dbReference type="EMBL" id="MHRF01000004">
    <property type="protein sequence ID" value="OHA18546.1"/>
    <property type="molecule type" value="Genomic_DNA"/>
</dbReference>